<dbReference type="EMBL" id="SMFZ01000001">
    <property type="protein sequence ID" value="TCK27407.1"/>
    <property type="molecule type" value="Genomic_DNA"/>
</dbReference>
<feature type="transmembrane region" description="Helical" evidence="1">
    <location>
        <begin position="28"/>
        <end position="48"/>
    </location>
</feature>
<evidence type="ECO:0000256" key="1">
    <source>
        <dbReference type="SAM" id="Phobius"/>
    </source>
</evidence>
<keyword evidence="1" id="KW-1133">Transmembrane helix</keyword>
<dbReference type="AlphaFoldDB" id="A0A4R1HXC0"/>
<proteinExistence type="predicted"/>
<protein>
    <submittedName>
        <fullName evidence="2">Uncharacterized protein</fullName>
    </submittedName>
</protein>
<name>A0A4R1HXC0_PSEEN</name>
<keyword evidence="3" id="KW-1185">Reference proteome</keyword>
<dbReference type="Proteomes" id="UP000295560">
    <property type="component" value="Unassembled WGS sequence"/>
</dbReference>
<accession>A0A4R1HXC0</accession>
<evidence type="ECO:0000313" key="3">
    <source>
        <dbReference type="Proteomes" id="UP000295560"/>
    </source>
</evidence>
<comment type="caution">
    <text evidence="2">The sequence shown here is derived from an EMBL/GenBank/DDBJ whole genome shotgun (WGS) entry which is preliminary data.</text>
</comment>
<evidence type="ECO:0000313" key="2">
    <source>
        <dbReference type="EMBL" id="TCK27407.1"/>
    </source>
</evidence>
<dbReference type="RefSeq" id="WP_165922308.1">
    <property type="nucleotide sequence ID" value="NZ_SMFZ01000001.1"/>
</dbReference>
<organism evidence="2 3">
    <name type="scientific">Pseudonocardia endophytica</name>
    <dbReference type="NCBI Taxonomy" id="401976"/>
    <lineage>
        <taxon>Bacteria</taxon>
        <taxon>Bacillati</taxon>
        <taxon>Actinomycetota</taxon>
        <taxon>Actinomycetes</taxon>
        <taxon>Pseudonocardiales</taxon>
        <taxon>Pseudonocardiaceae</taxon>
        <taxon>Pseudonocardia</taxon>
    </lineage>
</organism>
<reference evidence="2 3" key="1">
    <citation type="submission" date="2019-03" db="EMBL/GenBank/DDBJ databases">
        <title>Sequencing the genomes of 1000 actinobacteria strains.</title>
        <authorList>
            <person name="Klenk H.-P."/>
        </authorList>
    </citation>
    <scope>NUCLEOTIDE SEQUENCE [LARGE SCALE GENOMIC DNA]</scope>
    <source>
        <strain evidence="2 3">DSM 44969</strain>
    </source>
</reference>
<gene>
    <name evidence="2" type="ORF">EV378_3278</name>
</gene>
<keyword evidence="1" id="KW-0812">Transmembrane</keyword>
<sequence>MFLLLAIGIVIVVVGVLKTIDHFVERHIGIVPAIVVGAILSALVMGGIRSAA</sequence>
<keyword evidence="1" id="KW-0472">Membrane</keyword>